<name>A0ABV3XH26_9ACTN</name>
<accession>A0ABV3XH26</accession>
<evidence type="ECO:0008006" key="3">
    <source>
        <dbReference type="Google" id="ProtNLM"/>
    </source>
</evidence>
<keyword evidence="2" id="KW-1185">Reference proteome</keyword>
<dbReference type="EMBL" id="JBFNXQ010000053">
    <property type="protein sequence ID" value="MEX5719888.1"/>
    <property type="molecule type" value="Genomic_DNA"/>
</dbReference>
<evidence type="ECO:0000313" key="2">
    <source>
        <dbReference type="Proteomes" id="UP001560045"/>
    </source>
</evidence>
<reference evidence="1 2" key="1">
    <citation type="submission" date="2024-06" db="EMBL/GenBank/DDBJ databases">
        <title>Draft genome sequence of Geodermatophilus badlandi, a novel member of the Geodermatophilaceae isolated from badland sedimentary rocks in the Red desert, Wyoming, USA.</title>
        <authorList>
            <person name="Ben Tekaya S."/>
            <person name="Nouioui I."/>
            <person name="Flores G.M."/>
            <person name="Shaal M.N."/>
            <person name="Bredoire F."/>
            <person name="Basile F."/>
            <person name="Van Diepen L."/>
            <person name="Ward N.L."/>
        </authorList>
    </citation>
    <scope>NUCLEOTIDE SEQUENCE [LARGE SCALE GENOMIC DNA]</scope>
    <source>
        <strain evidence="1 2">WL48A</strain>
    </source>
</reference>
<comment type="caution">
    <text evidence="1">The sequence shown here is derived from an EMBL/GenBank/DDBJ whole genome shotgun (WGS) entry which is preliminary data.</text>
</comment>
<organism evidence="1 2">
    <name type="scientific">Geodermatophilus maliterrae</name>
    <dbReference type="NCBI Taxonomy" id="3162531"/>
    <lineage>
        <taxon>Bacteria</taxon>
        <taxon>Bacillati</taxon>
        <taxon>Actinomycetota</taxon>
        <taxon>Actinomycetes</taxon>
        <taxon>Geodermatophilales</taxon>
        <taxon>Geodermatophilaceae</taxon>
        <taxon>Geodermatophilus</taxon>
    </lineage>
</organism>
<dbReference type="RefSeq" id="WP_369208168.1">
    <property type="nucleotide sequence ID" value="NZ_JBFNXQ010000053.1"/>
</dbReference>
<protein>
    <recommendedName>
        <fullName evidence="3">DUF1579 domain-containing protein</fullName>
    </recommendedName>
</protein>
<evidence type="ECO:0000313" key="1">
    <source>
        <dbReference type="EMBL" id="MEX5719888.1"/>
    </source>
</evidence>
<dbReference type="Proteomes" id="UP001560045">
    <property type="component" value="Unassembled WGS sequence"/>
</dbReference>
<proteinExistence type="predicted"/>
<gene>
    <name evidence="1" type="ORF">ABQ292_16105</name>
</gene>
<sequence>MQDETQAQLEHLGPLTGTWTTEGSHPLLPDAVIRGRAVFAWLEGGHFLVWRSHYEHPDVPDALTVIGFVDERLSMHYFDSRGVHRLYSVSASPGEWRFWRDDADFAQRSAGTFSDDGDTMTVRGQLSRDGTTWDDDLALTFRRASGGDQGPRGVPAGT</sequence>